<feature type="compositionally biased region" description="Low complexity" evidence="1">
    <location>
        <begin position="1"/>
        <end position="23"/>
    </location>
</feature>
<dbReference type="Gramene" id="ABO98164">
    <property type="protein sequence ID" value="ABO98164"/>
    <property type="gene ID" value="OSTLU_25095"/>
</dbReference>
<accession>A4S378</accession>
<dbReference type="RefSeq" id="XP_001419871.1">
    <property type="nucleotide sequence ID" value="XM_001419834.1"/>
</dbReference>
<name>A4S378_OSTLU</name>
<gene>
    <name evidence="2" type="ORF">OSTLU_25095</name>
</gene>
<dbReference type="KEGG" id="olu:OSTLU_25095"/>
<dbReference type="GeneID" id="5003849"/>
<evidence type="ECO:0000313" key="3">
    <source>
        <dbReference type="Proteomes" id="UP000001568"/>
    </source>
</evidence>
<proteinExistence type="predicted"/>
<feature type="region of interest" description="Disordered" evidence="1">
    <location>
        <begin position="1"/>
        <end position="81"/>
    </location>
</feature>
<evidence type="ECO:0000313" key="2">
    <source>
        <dbReference type="EMBL" id="ABO98164.1"/>
    </source>
</evidence>
<dbReference type="Proteomes" id="UP000001568">
    <property type="component" value="Chromosome 9"/>
</dbReference>
<dbReference type="AlphaFoldDB" id="A4S378"/>
<feature type="compositionally biased region" description="Polar residues" evidence="1">
    <location>
        <begin position="61"/>
        <end position="72"/>
    </location>
</feature>
<dbReference type="OrthoDB" id="498932at2759"/>
<keyword evidence="3" id="KW-1185">Reference proteome</keyword>
<dbReference type="OMA" id="WAIHRNN"/>
<feature type="compositionally biased region" description="Basic residues" evidence="1">
    <location>
        <begin position="39"/>
        <end position="49"/>
    </location>
</feature>
<protein>
    <submittedName>
        <fullName evidence="2">Uncharacterized protein</fullName>
    </submittedName>
</protein>
<dbReference type="eggNOG" id="ENOG502TA8R">
    <property type="taxonomic scope" value="Eukaryota"/>
</dbReference>
<reference evidence="2 3" key="1">
    <citation type="journal article" date="2007" name="Proc. Natl. Acad. Sci. U.S.A.">
        <title>The tiny eukaryote Ostreococcus provides genomic insights into the paradox of plankton speciation.</title>
        <authorList>
            <person name="Palenik B."/>
            <person name="Grimwood J."/>
            <person name="Aerts A."/>
            <person name="Rouze P."/>
            <person name="Salamov A."/>
            <person name="Putnam N."/>
            <person name="Dupont C."/>
            <person name="Jorgensen R."/>
            <person name="Derelle E."/>
            <person name="Rombauts S."/>
            <person name="Zhou K."/>
            <person name="Otillar R."/>
            <person name="Merchant S.S."/>
            <person name="Podell S."/>
            <person name="Gaasterland T."/>
            <person name="Napoli C."/>
            <person name="Gendler K."/>
            <person name="Manuell A."/>
            <person name="Tai V."/>
            <person name="Vallon O."/>
            <person name="Piganeau G."/>
            <person name="Jancek S."/>
            <person name="Heijde M."/>
            <person name="Jabbari K."/>
            <person name="Bowler C."/>
            <person name="Lohr M."/>
            <person name="Robbens S."/>
            <person name="Werner G."/>
            <person name="Dubchak I."/>
            <person name="Pazour G.J."/>
            <person name="Ren Q."/>
            <person name="Paulsen I."/>
            <person name="Delwiche C."/>
            <person name="Schmutz J."/>
            <person name="Rokhsar D."/>
            <person name="Van de Peer Y."/>
            <person name="Moreau H."/>
            <person name="Grigoriev I.V."/>
        </authorList>
    </citation>
    <scope>NUCLEOTIDE SEQUENCE [LARGE SCALE GENOMIC DNA]</scope>
    <source>
        <strain evidence="2 3">CCE9901</strain>
    </source>
</reference>
<evidence type="ECO:0000256" key="1">
    <source>
        <dbReference type="SAM" id="MobiDB-lite"/>
    </source>
</evidence>
<sequence>MAMASSAASTTARAMPPSSSPSRGARRRARGARGGAQAKRGRGRGRRPPHAVASDDEEAQWTPTGANATAPSNALALSRSDGGSQATTLTAARESEVDLFARFAHTHAELVARMMSNDDDGDDAKCMIYLRGSGGTTSMRLTRVAAWPRRGASTASTNKKSTLSFTGDWDEGGFDTDISENVDDDEDGASAIDWDAPEDTLASQKTFDLPSANAVVACLAYEESLIGLIVVERMGRDAVGDASVAFTKKQRKSLEVSASAFVDAWAIHRNNVVAVAAAYRADQTVGGYLYESRQPLTALRTLGGMLKTYLKPDDPAGDMAEALVQQGDALAELSVKLESALYPNSSIEQRGVLYGASGGRTDVSEKFLTDGTRARVTSNSMRTDALTVVSSDEMCDVTKVVITLLATSDVVATSSGLAMRATLPESENPETVVYASPKDVRSALAQIIDLALMAAPRGAVIDVAVEEPYARDVQTGVGVEVKVDASLANGSVYVDTDAPSMRIARRLIQRAGGVLECDNEPGGDTMAIRVRYPSREYA</sequence>
<organism evidence="2 3">
    <name type="scientific">Ostreococcus lucimarinus (strain CCE9901)</name>
    <dbReference type="NCBI Taxonomy" id="436017"/>
    <lineage>
        <taxon>Eukaryota</taxon>
        <taxon>Viridiplantae</taxon>
        <taxon>Chlorophyta</taxon>
        <taxon>Mamiellophyceae</taxon>
        <taxon>Mamiellales</taxon>
        <taxon>Bathycoccaceae</taxon>
        <taxon>Ostreococcus</taxon>
    </lineage>
</organism>
<dbReference type="EMBL" id="CP000589">
    <property type="protein sequence ID" value="ABO98164.1"/>
    <property type="molecule type" value="Genomic_DNA"/>
</dbReference>
<dbReference type="HOGENOM" id="CLU_506619_0_0_1"/>